<feature type="region of interest" description="Disordered" evidence="1">
    <location>
        <begin position="23"/>
        <end position="66"/>
    </location>
</feature>
<reference evidence="2 3" key="2">
    <citation type="journal article" date="2011" name="ISME J.">
        <title>RNA-seq reveals cooperative metabolic interactions between two termite-gut spirochete species in co-culture.</title>
        <authorList>
            <person name="Rosenthal A.Z."/>
            <person name="Matson E.G."/>
            <person name="Eldar A."/>
            <person name="Leadbetter J.R."/>
        </authorList>
    </citation>
    <scope>NUCLEOTIDE SEQUENCE [LARGE SCALE GENOMIC DNA]</scope>
    <source>
        <strain evidence="3">ATCC BAA-887 / DSM 12427 / ZAS-2</strain>
    </source>
</reference>
<evidence type="ECO:0000256" key="1">
    <source>
        <dbReference type="SAM" id="MobiDB-lite"/>
    </source>
</evidence>
<name>F5YKP2_TREPZ</name>
<accession>F5YKP2</accession>
<dbReference type="PROSITE" id="PS51257">
    <property type="entry name" value="PROKAR_LIPOPROTEIN"/>
    <property type="match status" value="1"/>
</dbReference>
<sequence>MRSSPFPGILTGIVVSILIVACGSTPPPQENEPPPREPQQQQSAPPAPSVPSTPAPRDPNLEPPNQEALDRLNTAVSRVETSRQQALDIESPYYRPDDWQAAEEGYDAAKNEARDTTLGELNQAVTLYEWVAEAYDYTARQSLPFFYRDLENEILQARDEAIKGGILDLSPDRLGAADKFVDQAIELYEVGEPAENYYAAAESAFEALDRYRALSMGAGAFALREEIRRRGFAKYDLDNFELADQALDRGVAAYDGGDTDLAENSAEDALLRYNRVINTGWAGAVSELQNNAEAERQRALAAKANVAARKEFGAAEDLYNRALSAMRSKQFWEASEAYTQSVPLFVQSWRVAEDKRVIAETAIRNAELRVSLSEETARDAELVLQGVAE</sequence>
<dbReference type="EMBL" id="CP001843">
    <property type="protein sequence ID" value="AEF84022.1"/>
    <property type="molecule type" value="Genomic_DNA"/>
</dbReference>
<keyword evidence="3" id="KW-1185">Reference proteome</keyword>
<dbReference type="AlphaFoldDB" id="F5YKP2"/>
<dbReference type="Proteomes" id="UP000009223">
    <property type="component" value="Chromosome"/>
</dbReference>
<evidence type="ECO:0000313" key="3">
    <source>
        <dbReference type="Proteomes" id="UP000009223"/>
    </source>
</evidence>
<dbReference type="KEGG" id="tpi:TREPR_0600"/>
<gene>
    <name evidence="2" type="ordered locus">TREPR_0600</name>
</gene>
<feature type="compositionally biased region" description="Pro residues" evidence="1">
    <location>
        <begin position="45"/>
        <end position="57"/>
    </location>
</feature>
<organism evidence="2 3">
    <name type="scientific">Treponema primitia (strain ATCC BAA-887 / DSM 12427 / ZAS-2)</name>
    <dbReference type="NCBI Taxonomy" id="545694"/>
    <lineage>
        <taxon>Bacteria</taxon>
        <taxon>Pseudomonadati</taxon>
        <taxon>Spirochaetota</taxon>
        <taxon>Spirochaetia</taxon>
        <taxon>Spirochaetales</taxon>
        <taxon>Treponemataceae</taxon>
        <taxon>Treponema</taxon>
    </lineage>
</organism>
<proteinExistence type="predicted"/>
<evidence type="ECO:0000313" key="2">
    <source>
        <dbReference type="EMBL" id="AEF84022.1"/>
    </source>
</evidence>
<dbReference type="OrthoDB" id="360509at2"/>
<keyword evidence="2" id="KW-0449">Lipoprotein</keyword>
<protein>
    <submittedName>
        <fullName evidence="2">Putative lipoprotein</fullName>
    </submittedName>
</protein>
<dbReference type="STRING" id="545694.TREPR_0600"/>
<dbReference type="RefSeq" id="WP_015709424.1">
    <property type="nucleotide sequence ID" value="NC_015578.1"/>
</dbReference>
<dbReference type="HOGENOM" id="CLU_709682_0_0_12"/>
<reference evidence="3" key="1">
    <citation type="submission" date="2009-12" db="EMBL/GenBank/DDBJ databases">
        <title>Complete sequence of Treponema primitia strain ZAS-2.</title>
        <authorList>
            <person name="Tetu S.G."/>
            <person name="Matson E."/>
            <person name="Ren Q."/>
            <person name="Seshadri R."/>
            <person name="Elbourne L."/>
            <person name="Hassan K.A."/>
            <person name="Durkin A."/>
            <person name="Radune D."/>
            <person name="Mohamoud Y."/>
            <person name="Shay R."/>
            <person name="Jin S."/>
            <person name="Zhang X."/>
            <person name="Lucey K."/>
            <person name="Ballor N.R."/>
            <person name="Ottesen E."/>
            <person name="Rosenthal R."/>
            <person name="Allen A."/>
            <person name="Leadbetter J.R."/>
            <person name="Paulsen I.T."/>
        </authorList>
    </citation>
    <scope>NUCLEOTIDE SEQUENCE [LARGE SCALE GENOMIC DNA]</scope>
    <source>
        <strain evidence="3">ATCC BAA-887 / DSM 12427 / ZAS-2</strain>
    </source>
</reference>